<dbReference type="InterPro" id="IPR013154">
    <property type="entry name" value="ADH-like_N"/>
</dbReference>
<sequence length="719" mass="80227">MLLTRGSLSLIKSCSGKLFHTVPQTMKAAVLTSFSEPLKIKEVETPKPGPNDVLVKNIACGVCHSDLHIAKGDFPGRPQLPRILGHEGIGEIVELGSNVRDHLKKGNIIGVQWLHKTCLHCEYCLTGRETLCKQQQNSGFSMDGGFAEYVLMDADFAVKLPDGMDPYTSAPLYCAGVTTYKALKVSKVRAGEWVSIVGVGGLGSIAVRYAVAMGMRVLTVVAPNDKAAVELSKAMGAEEVYDGPSDQHGKWVRQKVDGVQAAIITVPLIQAYEEALKSVKRGGRIVAIGLPAEKMSISTIDFILREIKLIGTTVGTRKDLQEALELAKLRLCYRGMRITQNDLNQYLSNQHILNRSFLSTSIDREVAEMFAGEGQQSKMRYTPKNHCELQYSCLCQYLIKQNSTAINIQSLSTRSDEKEILILPFTVFKVIAIKRNYLDDPKASFSIEIELEECEDTNDNKNESENSETPRTSSLSPTSDHNKDVEEYQKFEQRKRCLYIIIGFLVFAILLALTLTFIFIFVIQKDSAKKTTNMVTSTDMTTLTTKNNCIDNDTFLEDCSNILERSSWNASPSKGLENFKKLPVTHIVPHQILGYNSIMNHQDCIKQIKKVQDDHMNKQDWDDIGYNFILCGDNDDQQQIYTGRGWNFTGAHCKTYNNRSLASKVLDNLKTMLCASGNIIKPLNDLEERAEQEKGSADKSTAKSGLVRDFWDLVGPTKR</sequence>
<dbReference type="InterPro" id="IPR036291">
    <property type="entry name" value="NAD(P)-bd_dom_sf"/>
</dbReference>
<dbReference type="GO" id="GO:0009253">
    <property type="term" value="P:peptidoglycan catabolic process"/>
    <property type="evidence" value="ECO:0007669"/>
    <property type="project" value="InterPro"/>
</dbReference>
<dbReference type="GO" id="GO:0008270">
    <property type="term" value="F:zinc ion binding"/>
    <property type="evidence" value="ECO:0007669"/>
    <property type="project" value="InterPro"/>
</dbReference>
<dbReference type="InterPro" id="IPR013149">
    <property type="entry name" value="ADH-like_C"/>
</dbReference>
<dbReference type="AlphaFoldDB" id="A0A814FPX3"/>
<dbReference type="GO" id="GO:0008745">
    <property type="term" value="F:N-acetylmuramoyl-L-alanine amidase activity"/>
    <property type="evidence" value="ECO:0007669"/>
    <property type="project" value="InterPro"/>
</dbReference>
<evidence type="ECO:0000313" key="12">
    <source>
        <dbReference type="EMBL" id="CAF0985940.1"/>
    </source>
</evidence>
<comment type="cofactor">
    <cofactor evidence="1 7">
        <name>Zn(2+)</name>
        <dbReference type="ChEBI" id="CHEBI:29105"/>
    </cofactor>
</comment>
<dbReference type="PROSITE" id="PS00059">
    <property type="entry name" value="ADH_ZINC"/>
    <property type="match status" value="1"/>
</dbReference>
<keyword evidence="4 7" id="KW-0862">Zinc</keyword>
<evidence type="ECO:0000259" key="10">
    <source>
        <dbReference type="SMART" id="SM00701"/>
    </source>
</evidence>
<reference evidence="12" key="1">
    <citation type="submission" date="2021-02" db="EMBL/GenBank/DDBJ databases">
        <authorList>
            <person name="Nowell W R."/>
        </authorList>
    </citation>
    <scope>NUCLEOTIDE SEQUENCE</scope>
</reference>
<dbReference type="Proteomes" id="UP000663864">
    <property type="component" value="Unassembled WGS sequence"/>
</dbReference>
<dbReference type="PANTHER" id="PTHR42940:SF8">
    <property type="entry name" value="VACUOLAR PROTEIN SORTING-ASSOCIATED PROTEIN 11"/>
    <property type="match status" value="1"/>
</dbReference>
<name>A0A814FPX3_9BILA</name>
<feature type="domain" description="Enoyl reductase (ER)" evidence="11">
    <location>
        <begin position="33"/>
        <end position="353"/>
    </location>
</feature>
<dbReference type="EMBL" id="CAJNOT010000450">
    <property type="protein sequence ID" value="CAF0985940.1"/>
    <property type="molecule type" value="Genomic_DNA"/>
</dbReference>
<dbReference type="CDD" id="cd08297">
    <property type="entry name" value="CAD3"/>
    <property type="match status" value="1"/>
</dbReference>
<evidence type="ECO:0000256" key="7">
    <source>
        <dbReference type="RuleBase" id="RU361277"/>
    </source>
</evidence>
<feature type="domain" description="Peptidoglycan recognition protein family" evidence="10">
    <location>
        <begin position="560"/>
        <end position="699"/>
    </location>
</feature>
<dbReference type="PANTHER" id="PTHR42940">
    <property type="entry name" value="ALCOHOL DEHYDROGENASE 1-RELATED"/>
    <property type="match status" value="1"/>
</dbReference>
<proteinExistence type="inferred from homology"/>
<dbReference type="SUPFAM" id="SSF51735">
    <property type="entry name" value="NAD(P)-binding Rossmann-fold domains"/>
    <property type="match status" value="1"/>
</dbReference>
<gene>
    <name evidence="12" type="ORF">ZHD862_LOCUS11759</name>
</gene>
<dbReference type="FunFam" id="3.40.50.720:FF:000039">
    <property type="entry name" value="Alcohol dehydrogenase AdhP"/>
    <property type="match status" value="1"/>
</dbReference>
<dbReference type="PROSITE" id="PS51996">
    <property type="entry name" value="TR_MART"/>
    <property type="match status" value="1"/>
</dbReference>
<keyword evidence="3 7" id="KW-0479">Metal-binding</keyword>
<evidence type="ECO:0000256" key="8">
    <source>
        <dbReference type="SAM" id="MobiDB-lite"/>
    </source>
</evidence>
<dbReference type="SMART" id="SM00829">
    <property type="entry name" value="PKS_ER"/>
    <property type="match status" value="1"/>
</dbReference>
<keyword evidence="5" id="KW-0560">Oxidoreductase</keyword>
<feature type="compositionally biased region" description="Polar residues" evidence="8">
    <location>
        <begin position="467"/>
        <end position="479"/>
    </location>
</feature>
<evidence type="ECO:0000256" key="1">
    <source>
        <dbReference type="ARBA" id="ARBA00001947"/>
    </source>
</evidence>
<dbReference type="SUPFAM" id="SSF50129">
    <property type="entry name" value="GroES-like"/>
    <property type="match status" value="1"/>
</dbReference>
<dbReference type="SMART" id="SM00701">
    <property type="entry name" value="PGRP"/>
    <property type="match status" value="1"/>
</dbReference>
<evidence type="ECO:0000313" key="13">
    <source>
        <dbReference type="Proteomes" id="UP000663864"/>
    </source>
</evidence>
<organism evidence="12 13">
    <name type="scientific">Rotaria sordida</name>
    <dbReference type="NCBI Taxonomy" id="392033"/>
    <lineage>
        <taxon>Eukaryota</taxon>
        <taxon>Metazoa</taxon>
        <taxon>Spiralia</taxon>
        <taxon>Gnathifera</taxon>
        <taxon>Rotifera</taxon>
        <taxon>Eurotatoria</taxon>
        <taxon>Bdelloidea</taxon>
        <taxon>Philodinida</taxon>
        <taxon>Philodinidae</taxon>
        <taxon>Rotaria</taxon>
    </lineage>
</organism>
<evidence type="ECO:0000259" key="11">
    <source>
        <dbReference type="SMART" id="SM00829"/>
    </source>
</evidence>
<dbReference type="InterPro" id="IPR036505">
    <property type="entry name" value="Amidase/PGRP_sf"/>
</dbReference>
<comment type="similarity">
    <text evidence="2 7">Belongs to the zinc-containing alcohol dehydrogenase family.</text>
</comment>
<dbReference type="InterPro" id="IPR011032">
    <property type="entry name" value="GroES-like_sf"/>
</dbReference>
<keyword evidence="6" id="KW-0520">NAD</keyword>
<dbReference type="Gene3D" id="3.40.80.10">
    <property type="entry name" value="Peptidoglycan recognition protein-like"/>
    <property type="match status" value="1"/>
</dbReference>
<evidence type="ECO:0008006" key="14">
    <source>
        <dbReference type="Google" id="ProtNLM"/>
    </source>
</evidence>
<keyword evidence="9" id="KW-1133">Transmembrane helix</keyword>
<dbReference type="GO" id="GO:0016491">
    <property type="term" value="F:oxidoreductase activity"/>
    <property type="evidence" value="ECO:0007669"/>
    <property type="project" value="UniProtKB-KW"/>
</dbReference>
<dbReference type="InterPro" id="IPR002328">
    <property type="entry name" value="ADH_Zn_CS"/>
</dbReference>
<evidence type="ECO:0000256" key="2">
    <source>
        <dbReference type="ARBA" id="ARBA00008072"/>
    </source>
</evidence>
<keyword evidence="9" id="KW-0812">Transmembrane</keyword>
<keyword evidence="9" id="KW-0472">Membrane</keyword>
<feature type="region of interest" description="Disordered" evidence="8">
    <location>
        <begin position="456"/>
        <end position="484"/>
    </location>
</feature>
<accession>A0A814FPX3</accession>
<dbReference type="Gene3D" id="3.40.50.720">
    <property type="entry name" value="NAD(P)-binding Rossmann-like Domain"/>
    <property type="match status" value="1"/>
</dbReference>
<dbReference type="InterPro" id="IPR002502">
    <property type="entry name" value="Amidase_domain"/>
</dbReference>
<dbReference type="CDD" id="cd06583">
    <property type="entry name" value="PGRP"/>
    <property type="match status" value="1"/>
</dbReference>
<comment type="caution">
    <text evidence="12">The sequence shown here is derived from an EMBL/GenBank/DDBJ whole genome shotgun (WGS) entry which is preliminary data.</text>
</comment>
<dbReference type="Gene3D" id="3.90.180.10">
    <property type="entry name" value="Medium-chain alcohol dehydrogenases, catalytic domain"/>
    <property type="match status" value="1"/>
</dbReference>
<evidence type="ECO:0000256" key="6">
    <source>
        <dbReference type="ARBA" id="ARBA00023027"/>
    </source>
</evidence>
<feature type="transmembrane region" description="Helical" evidence="9">
    <location>
        <begin position="498"/>
        <end position="523"/>
    </location>
</feature>
<dbReference type="Pfam" id="PF00107">
    <property type="entry name" value="ADH_zinc_N"/>
    <property type="match status" value="1"/>
</dbReference>
<dbReference type="SUPFAM" id="SSF55846">
    <property type="entry name" value="N-acetylmuramoyl-L-alanine amidase-like"/>
    <property type="match status" value="1"/>
</dbReference>
<evidence type="ECO:0000256" key="3">
    <source>
        <dbReference type="ARBA" id="ARBA00022723"/>
    </source>
</evidence>
<dbReference type="Pfam" id="PF08240">
    <property type="entry name" value="ADH_N"/>
    <property type="match status" value="1"/>
</dbReference>
<dbReference type="InterPro" id="IPR006619">
    <property type="entry name" value="PGRP_domain_met/bac"/>
</dbReference>
<protein>
    <recommendedName>
        <fullName evidence="14">Alcohol dehydrogenase</fullName>
    </recommendedName>
</protein>
<dbReference type="SUPFAM" id="SSF56399">
    <property type="entry name" value="ADP-ribosylation"/>
    <property type="match status" value="1"/>
</dbReference>
<dbReference type="InterPro" id="IPR020843">
    <property type="entry name" value="ER"/>
</dbReference>
<evidence type="ECO:0000256" key="5">
    <source>
        <dbReference type="ARBA" id="ARBA00023002"/>
    </source>
</evidence>
<evidence type="ECO:0000256" key="4">
    <source>
        <dbReference type="ARBA" id="ARBA00022833"/>
    </source>
</evidence>
<evidence type="ECO:0000256" key="9">
    <source>
        <dbReference type="SAM" id="Phobius"/>
    </source>
</evidence>